<evidence type="ECO:0000313" key="3">
    <source>
        <dbReference type="EMBL" id="OUD12417.1"/>
    </source>
</evidence>
<keyword evidence="4" id="KW-1185">Reference proteome</keyword>
<sequence>MPYQDNNGFELASYKPLQRILDSEKVKNLESRLKVRKPSEDEEQEKLEPTDKDSLEPSAWQPIAAIAIDGSYQSVPVKNGFPSAEYGYVTVAAVWIWLSEIRKLAKQEFIDPVKFRQTEDAAATQSVYAGANILIDEEESVKSSMRKMLFEEFLNEAPFYNKDEPNKETLLYQNYVRYKNKLSFNIYLDIRYKILFNFIKLKHFT</sequence>
<protein>
    <recommendedName>
        <fullName evidence="2">NurA domain-containing protein</fullName>
    </recommendedName>
</protein>
<evidence type="ECO:0000256" key="1">
    <source>
        <dbReference type="SAM" id="MobiDB-lite"/>
    </source>
</evidence>
<evidence type="ECO:0000313" key="4">
    <source>
        <dbReference type="Proteomes" id="UP000194798"/>
    </source>
</evidence>
<feature type="compositionally biased region" description="Basic and acidic residues" evidence="1">
    <location>
        <begin position="46"/>
        <end position="55"/>
    </location>
</feature>
<reference evidence="3 4" key="1">
    <citation type="submission" date="2016-12" db="EMBL/GenBank/DDBJ databases">
        <title>Thioflexothrix psekupsii D3 genome sequencing and assembly.</title>
        <authorList>
            <person name="Fomenkov A."/>
            <person name="Vincze T."/>
            <person name="Grabovich M."/>
            <person name="Anton B.P."/>
            <person name="Dubinina G."/>
            <person name="Orlova M."/>
            <person name="Belousova E."/>
            <person name="Roberts R.J."/>
        </authorList>
    </citation>
    <scope>NUCLEOTIDE SEQUENCE [LARGE SCALE GENOMIC DNA]</scope>
    <source>
        <strain evidence="3">D3</strain>
    </source>
</reference>
<evidence type="ECO:0000259" key="2">
    <source>
        <dbReference type="Pfam" id="PF09376"/>
    </source>
</evidence>
<gene>
    <name evidence="3" type="ORF">TPSD3_15015</name>
</gene>
<dbReference type="RefSeq" id="WP_086489366.1">
    <property type="nucleotide sequence ID" value="NZ_MSLT01000023.1"/>
</dbReference>
<organism evidence="3 4">
    <name type="scientific">Thioflexithrix psekupsensis</name>
    <dbReference type="NCBI Taxonomy" id="1570016"/>
    <lineage>
        <taxon>Bacteria</taxon>
        <taxon>Pseudomonadati</taxon>
        <taxon>Pseudomonadota</taxon>
        <taxon>Gammaproteobacteria</taxon>
        <taxon>Thiotrichales</taxon>
        <taxon>Thioflexithrix</taxon>
    </lineage>
</organism>
<proteinExistence type="predicted"/>
<comment type="caution">
    <text evidence="3">The sequence shown here is derived from an EMBL/GenBank/DDBJ whole genome shotgun (WGS) entry which is preliminary data.</text>
</comment>
<dbReference type="InterPro" id="IPR018977">
    <property type="entry name" value="NurA_domain"/>
</dbReference>
<dbReference type="OrthoDB" id="63920at2"/>
<feature type="domain" description="NurA" evidence="2">
    <location>
        <begin position="66"/>
        <end position="157"/>
    </location>
</feature>
<dbReference type="AlphaFoldDB" id="A0A251X658"/>
<name>A0A251X658_9GAMM</name>
<feature type="region of interest" description="Disordered" evidence="1">
    <location>
        <begin position="32"/>
        <end position="55"/>
    </location>
</feature>
<dbReference type="Proteomes" id="UP000194798">
    <property type="component" value="Unassembled WGS sequence"/>
</dbReference>
<dbReference type="Pfam" id="PF09376">
    <property type="entry name" value="NurA"/>
    <property type="match status" value="1"/>
</dbReference>
<dbReference type="EMBL" id="MSLT01000023">
    <property type="protein sequence ID" value="OUD12417.1"/>
    <property type="molecule type" value="Genomic_DNA"/>
</dbReference>
<accession>A0A251X658</accession>